<gene>
    <name evidence="4" type="ORF">U2F25_17120</name>
</gene>
<evidence type="ECO:0000256" key="3">
    <source>
        <dbReference type="SAM" id="Phobius"/>
    </source>
</evidence>
<keyword evidence="1" id="KW-0175">Coiled coil</keyword>
<dbReference type="EMBL" id="JAXOTQ010000020">
    <property type="protein sequence ID" value="MDZ5491163.1"/>
    <property type="molecule type" value="Genomic_DNA"/>
</dbReference>
<keyword evidence="3" id="KW-0472">Membrane</keyword>
<proteinExistence type="predicted"/>
<comment type="caution">
    <text evidence="4">The sequence shown here is derived from an EMBL/GenBank/DDBJ whole genome shotgun (WGS) entry which is preliminary data.</text>
</comment>
<feature type="transmembrane region" description="Helical" evidence="3">
    <location>
        <begin position="12"/>
        <end position="37"/>
    </location>
</feature>
<accession>A0ABU5JEZ9</accession>
<keyword evidence="5" id="KW-1185">Reference proteome</keyword>
<keyword evidence="3" id="KW-1133">Transmembrane helix</keyword>
<feature type="region of interest" description="Disordered" evidence="2">
    <location>
        <begin position="119"/>
        <end position="144"/>
    </location>
</feature>
<dbReference type="RefSeq" id="WP_322441186.1">
    <property type="nucleotide sequence ID" value="NZ_JAXOTQ010000020.1"/>
</dbReference>
<evidence type="ECO:0000256" key="1">
    <source>
        <dbReference type="SAM" id="Coils"/>
    </source>
</evidence>
<name>A0ABU5JEZ9_9ACTN</name>
<dbReference type="Proteomes" id="UP001290101">
    <property type="component" value="Unassembled WGS sequence"/>
</dbReference>
<evidence type="ECO:0000313" key="4">
    <source>
        <dbReference type="EMBL" id="MDZ5491163.1"/>
    </source>
</evidence>
<feature type="coiled-coil region" evidence="1">
    <location>
        <begin position="59"/>
        <end position="86"/>
    </location>
</feature>
<protein>
    <submittedName>
        <fullName evidence="4">Uncharacterized protein</fullName>
    </submittedName>
</protein>
<keyword evidence="3" id="KW-0812">Transmembrane</keyword>
<organism evidence="4 5">
    <name type="scientific">Micromonospora sicca</name>
    <dbReference type="NCBI Taxonomy" id="2202420"/>
    <lineage>
        <taxon>Bacteria</taxon>
        <taxon>Bacillati</taxon>
        <taxon>Actinomycetota</taxon>
        <taxon>Actinomycetes</taxon>
        <taxon>Micromonosporales</taxon>
        <taxon>Micromonosporaceae</taxon>
        <taxon>Micromonospora</taxon>
    </lineage>
</organism>
<reference evidence="4 5" key="1">
    <citation type="submission" date="2023-12" db="EMBL/GenBank/DDBJ databases">
        <title>Micromonospora sp. nov., isolated from Atacama Desert.</title>
        <authorList>
            <person name="Carro L."/>
            <person name="Golinska P."/>
            <person name="Klenk H.-P."/>
            <person name="Goodfellow M."/>
        </authorList>
    </citation>
    <scope>NUCLEOTIDE SEQUENCE [LARGE SCALE GENOMIC DNA]</scope>
    <source>
        <strain evidence="4 5">4G53</strain>
    </source>
</reference>
<feature type="compositionally biased region" description="Basic and acidic residues" evidence="2">
    <location>
        <begin position="121"/>
        <end position="137"/>
    </location>
</feature>
<sequence length="144" mass="15577">MTPSLAATSAPQWVQVLLSVLGLLGGTSGVAAIATVVAQRGKFKAEAADMLTDAALTLVQPMRLRVSELEAEAQAAREQLRISREQTQRATATLTELHATLDRWYALIFAPGATLQGVRSAVREDRRRRGEQGEQRRGSGRGRP</sequence>
<evidence type="ECO:0000313" key="5">
    <source>
        <dbReference type="Proteomes" id="UP001290101"/>
    </source>
</evidence>
<evidence type="ECO:0000256" key="2">
    <source>
        <dbReference type="SAM" id="MobiDB-lite"/>
    </source>
</evidence>